<dbReference type="RefSeq" id="XP_022658090.1">
    <property type="nucleotide sequence ID" value="XM_022802355.1"/>
</dbReference>
<dbReference type="PANTHER" id="PTHR23079">
    <property type="entry name" value="RNA-DEPENDENT RNA POLYMERASE"/>
    <property type="match status" value="1"/>
</dbReference>
<dbReference type="InterPro" id="IPR007855">
    <property type="entry name" value="RDRP"/>
</dbReference>
<dbReference type="OrthoDB" id="6513042at2759"/>
<dbReference type="Pfam" id="PF05183">
    <property type="entry name" value="RdRP"/>
    <property type="match status" value="1"/>
</dbReference>
<evidence type="ECO:0000256" key="6">
    <source>
        <dbReference type="ARBA" id="ARBA00022884"/>
    </source>
</evidence>
<dbReference type="Proteomes" id="UP000594260">
    <property type="component" value="Unplaced"/>
</dbReference>
<keyword evidence="5" id="KW-0548">Nucleotidyltransferase</keyword>
<dbReference type="EnsemblMetazoa" id="XM_022802355">
    <property type="protein sequence ID" value="XP_022658090"/>
    <property type="gene ID" value="LOC111249053"/>
</dbReference>
<evidence type="ECO:0000256" key="4">
    <source>
        <dbReference type="ARBA" id="ARBA00022679"/>
    </source>
</evidence>
<evidence type="ECO:0000313" key="14">
    <source>
        <dbReference type="Proteomes" id="UP000594260"/>
    </source>
</evidence>
<reference evidence="13" key="1">
    <citation type="submission" date="2021-01" db="UniProtKB">
        <authorList>
            <consortium name="EnsemblMetazoa"/>
        </authorList>
    </citation>
    <scope>IDENTIFICATION</scope>
</reference>
<keyword evidence="7" id="KW-0943">RNA-mediated gene silencing</keyword>
<sequence length="1586" mass="183051">MKIVHNDDVMLLSVQSEFITNRSSISPRQVNRVPLASKERFVAKCVGRTQKQKVKEVVLGGRTRKMQSLFVVSFPCSTDGTVEEQHAEYNAKVKEVERFLESQWKYVTQYRFVQFRYLHSGISSSLTRRKQSKLLYEVPFVEAIFEFTSETDMEDTLPCLYTEWCKDPPIEAWINRGSDISIFDGKIEWRTRTTLNIEKAQFGIIDGLSTFCPEYTVKAKRSTIYIPENIVKLEATFDHTHSQLNLAITHKHSCEENLDQFRKYRLEIKYKSIARVIVELQDTTEIYMRLTNPGALFIYDGERDPRSVYRTNNMGCKNRNCSMGFTNLRRLGGANVLKLRLPDQQLSLLHRLFSRLHRTTNFVAKVNSIKRPHNDKIKAVRGHLTDDLYPRIPFRAAYAIDSCRLISLDLCRQMAIMSNDEMKEFCSQLEAQAHKDGKMFERAMFEITQAIDEGNVIIYRRAVNDVLNKLHRQDRLEKEKGIDHVKDEPLVKGMRVVYKVYVTPSRTILRPPAEHGDNRILREVDPDRMLRVAFLDDDQCPLTHGCVGPFGREFLRQTVYFFLEEGVRLVGRTYEYLAASSSQLREHGCWMYSEDSEGRTAHTIRKSMGNFDNIKYVGKKMAREGQCFSSTTETVKVSNDELEIIDDIKGGMHESSRKPYTFSDGVGKISPELRDDVCNALKDTLKNKIPCAFQIRYRGAKGMVAVDPNLKGRRLVLRKSMVKFECDTSDSFEVIKVSEERNVTLNRQIITILEQMGVKTNVFLHYQERNILDFTDALLMESAAAARLQSYIRDDQEDAFALNFRDFRDNHMSIIRDPYFRSMLLTLYNSILSNLRSKSRIAIPWTLGRNLLGVMDETGTLEYGEVYVQYTVREDVSDEDYYNRITKRGANPSKRNRDNVAEDDEHSETKLKGTTKVLTGPVVVTKCPCVAPGDVRMFTAIDVPQLAHLKDVIVFPAKGPRPHSNEMAGSDLDGDEYAVIWDERFFFKCQCEECKNRRNGAEENPSTSRRAVLYNHPAMNFSDEPPKEKNNISLKDYYEFFCDYIMTDQVGRVSNAHLASADQEPEGIFSEKCDRLARKLSTCLDFAKTGHKDNCGVSDFVKRYPDFMEKQSHKKTYRSNRALGHLFRSCRVLEGSFNLSSMGSDDKYVNELFLLPGWDKMAEPARRLVMLYDQRLRKVLEQAGIVSEPELMTGLITHFDKYQSKNFHEVEERQEQLAAQRSYLCRRMTEDFDKCVENALSDTDRDNEEKRTETQLYLASACYAVVYNPKPTDPKTEFKGLPWIFSPYLMRCLEMTRAMYPSAFDPIPDSPITVKITDAIVRKIQREAPDLQDQGSFMHVYITLVSWAEIEDLHRRIRDEANAPNCPLICAKCLKILYLASRRSSMFDEHYDGLMGSEVLLFMRYCAMEFESKTSVEKLGFGDCTSMCGMRRNDTIIRQRITMAAMKTYSRLAVSGDVCSIAGLSCEFEHNKTLNYAAPQREGSPMVLCIEKEYSRRLFYENMSEVQDILKDWCGADSPEDHLSLIFKDSRDRTQVAVVLVARDLAHCRLEEKLYGYENEDALIADVQNELKKRRQSRVDMLDNHK</sequence>
<dbReference type="Pfam" id="PF25359">
    <property type="entry name" value="PH_met_RdRP"/>
    <property type="match status" value="1"/>
</dbReference>
<dbReference type="EnsemblMetazoa" id="XM_022802362">
    <property type="protein sequence ID" value="XP_022658097"/>
    <property type="gene ID" value="LOC111249053"/>
</dbReference>
<evidence type="ECO:0000256" key="1">
    <source>
        <dbReference type="ARBA" id="ARBA00005762"/>
    </source>
</evidence>
<dbReference type="KEGG" id="vde:111249053"/>
<keyword evidence="3" id="KW-0696">RNA-directed RNA polymerase</keyword>
<keyword evidence="6" id="KW-0694">RNA-binding</keyword>
<evidence type="ECO:0000256" key="9">
    <source>
        <dbReference type="SAM" id="MobiDB-lite"/>
    </source>
</evidence>
<dbReference type="RefSeq" id="XP_022658096.1">
    <property type="nucleotide sequence ID" value="XM_022802361.1"/>
</dbReference>
<feature type="region of interest" description="Disordered" evidence="9">
    <location>
        <begin position="885"/>
        <end position="909"/>
    </location>
</feature>
<feature type="domain" description="PH-like" evidence="11">
    <location>
        <begin position="196"/>
        <end position="362"/>
    </location>
</feature>
<dbReference type="EnsemblMetazoa" id="XM_022802358">
    <property type="protein sequence ID" value="XP_022658093"/>
    <property type="gene ID" value="LOC111249053"/>
</dbReference>
<dbReference type="InterPro" id="IPR058752">
    <property type="entry name" value="RDRP_C_head"/>
</dbReference>
<evidence type="ECO:0000259" key="11">
    <source>
        <dbReference type="Pfam" id="PF25359"/>
    </source>
</evidence>
<evidence type="ECO:0000313" key="13">
    <source>
        <dbReference type="EnsemblMetazoa" id="XP_022658097"/>
    </source>
</evidence>
<comment type="similarity">
    <text evidence="1">Belongs to the RdRP family.</text>
</comment>
<proteinExistence type="inferred from homology"/>
<dbReference type="RefSeq" id="XP_022658092.1">
    <property type="nucleotide sequence ID" value="XM_022802357.1"/>
</dbReference>
<dbReference type="RefSeq" id="XP_022658094.1">
    <property type="nucleotide sequence ID" value="XM_022802359.1"/>
</dbReference>
<dbReference type="InterPro" id="IPR057596">
    <property type="entry name" value="RDRP_core"/>
</dbReference>
<comment type="catalytic activity">
    <reaction evidence="8">
        <text>RNA(n) + a ribonucleoside 5'-triphosphate = RNA(n+1) + diphosphate</text>
        <dbReference type="Rhea" id="RHEA:21248"/>
        <dbReference type="Rhea" id="RHEA-COMP:14527"/>
        <dbReference type="Rhea" id="RHEA-COMP:17342"/>
        <dbReference type="ChEBI" id="CHEBI:33019"/>
        <dbReference type="ChEBI" id="CHEBI:61557"/>
        <dbReference type="ChEBI" id="CHEBI:140395"/>
        <dbReference type="EC" id="2.7.7.48"/>
    </reaction>
</comment>
<dbReference type="RefSeq" id="XP_022658089.1">
    <property type="nucleotide sequence ID" value="XM_022802354.1"/>
</dbReference>
<keyword evidence="4" id="KW-0808">Transferase</keyword>
<dbReference type="EnsemblMetazoa" id="XM_022802353">
    <property type="protein sequence ID" value="XP_022658088"/>
    <property type="gene ID" value="LOC111249053"/>
</dbReference>
<dbReference type="RefSeq" id="XP_022658091.1">
    <property type="nucleotide sequence ID" value="XM_022802356.1"/>
</dbReference>
<dbReference type="GO" id="GO:0030422">
    <property type="term" value="P:siRNA processing"/>
    <property type="evidence" value="ECO:0007669"/>
    <property type="project" value="TreeGrafter"/>
</dbReference>
<dbReference type="EnsemblMetazoa" id="XM_022802361">
    <property type="protein sequence ID" value="XP_022658096"/>
    <property type="gene ID" value="LOC111249053"/>
</dbReference>
<protein>
    <recommendedName>
        <fullName evidence="2">RNA-directed RNA polymerase</fullName>
        <ecNumber evidence="2">2.7.7.48</ecNumber>
    </recommendedName>
</protein>
<dbReference type="GO" id="GO:0003723">
    <property type="term" value="F:RNA binding"/>
    <property type="evidence" value="ECO:0007669"/>
    <property type="project" value="UniProtKB-KW"/>
</dbReference>
<dbReference type="RefSeq" id="XP_022658097.1">
    <property type="nucleotide sequence ID" value="XM_022802362.1"/>
</dbReference>
<feature type="domain" description="RDRP core" evidence="10">
    <location>
        <begin position="502"/>
        <end position="1129"/>
    </location>
</feature>
<evidence type="ECO:0000256" key="3">
    <source>
        <dbReference type="ARBA" id="ARBA00022484"/>
    </source>
</evidence>
<accession>A0A7M7JXT3</accession>
<dbReference type="InParanoid" id="A0A7M7JXT3"/>
<evidence type="ECO:0000256" key="8">
    <source>
        <dbReference type="ARBA" id="ARBA00048744"/>
    </source>
</evidence>
<evidence type="ECO:0000256" key="2">
    <source>
        <dbReference type="ARBA" id="ARBA00012494"/>
    </source>
</evidence>
<dbReference type="RefSeq" id="XP_022658093.1">
    <property type="nucleotide sequence ID" value="XM_022802358.1"/>
</dbReference>
<dbReference type="RefSeq" id="XP_022658088.1">
    <property type="nucleotide sequence ID" value="XM_022802353.1"/>
</dbReference>
<dbReference type="EnsemblMetazoa" id="XM_022802357">
    <property type="protein sequence ID" value="XP_022658092"/>
    <property type="gene ID" value="LOC111249053"/>
</dbReference>
<keyword evidence="14" id="KW-1185">Reference proteome</keyword>
<feature type="domain" description="RDRP C-terminal head" evidence="12">
    <location>
        <begin position="1160"/>
        <end position="1292"/>
    </location>
</feature>
<evidence type="ECO:0000256" key="7">
    <source>
        <dbReference type="ARBA" id="ARBA00023158"/>
    </source>
</evidence>
<dbReference type="Pfam" id="PF26253">
    <property type="entry name" value="RdRP_head"/>
    <property type="match status" value="1"/>
</dbReference>
<name>A0A7M7JXT3_VARDE</name>
<evidence type="ECO:0000256" key="5">
    <source>
        <dbReference type="ARBA" id="ARBA00022695"/>
    </source>
</evidence>
<dbReference type="PANTHER" id="PTHR23079:SF55">
    <property type="entry name" value="RNA-DIRECTED RNA POLYMERASE"/>
    <property type="match status" value="1"/>
</dbReference>
<dbReference type="EnsemblMetazoa" id="XM_022802354">
    <property type="protein sequence ID" value="XP_022658089"/>
    <property type="gene ID" value="LOC111249053"/>
</dbReference>
<dbReference type="EnsemblMetazoa" id="XM_022802363">
    <property type="protein sequence ID" value="XP_022658098"/>
    <property type="gene ID" value="LOC111249053"/>
</dbReference>
<organism evidence="13 14">
    <name type="scientific">Varroa destructor</name>
    <name type="common">Honeybee mite</name>
    <dbReference type="NCBI Taxonomy" id="109461"/>
    <lineage>
        <taxon>Eukaryota</taxon>
        <taxon>Metazoa</taxon>
        <taxon>Ecdysozoa</taxon>
        <taxon>Arthropoda</taxon>
        <taxon>Chelicerata</taxon>
        <taxon>Arachnida</taxon>
        <taxon>Acari</taxon>
        <taxon>Parasitiformes</taxon>
        <taxon>Mesostigmata</taxon>
        <taxon>Gamasina</taxon>
        <taxon>Dermanyssoidea</taxon>
        <taxon>Varroidae</taxon>
        <taxon>Varroa</taxon>
    </lineage>
</organism>
<dbReference type="EC" id="2.7.7.48" evidence="2"/>
<dbReference type="EnsemblMetazoa" id="XM_022802356">
    <property type="protein sequence ID" value="XP_022658091"/>
    <property type="gene ID" value="LOC111249053"/>
</dbReference>
<evidence type="ECO:0000259" key="10">
    <source>
        <dbReference type="Pfam" id="PF05183"/>
    </source>
</evidence>
<dbReference type="OMA" id="RICYRIN"/>
<dbReference type="EnsemblMetazoa" id="XM_022802359">
    <property type="protein sequence ID" value="XP_022658094"/>
    <property type="gene ID" value="LOC111249053"/>
</dbReference>
<dbReference type="InterPro" id="IPR057493">
    <property type="entry name" value="PH_RdRP-assoc"/>
</dbReference>
<evidence type="ECO:0000259" key="12">
    <source>
        <dbReference type="Pfam" id="PF26253"/>
    </source>
</evidence>
<dbReference type="GeneID" id="111249053"/>
<dbReference type="GO" id="GO:0031380">
    <property type="term" value="C:nuclear RNA-directed RNA polymerase complex"/>
    <property type="evidence" value="ECO:0007669"/>
    <property type="project" value="TreeGrafter"/>
</dbReference>
<dbReference type="GO" id="GO:0003968">
    <property type="term" value="F:RNA-directed RNA polymerase activity"/>
    <property type="evidence" value="ECO:0007669"/>
    <property type="project" value="UniProtKB-KW"/>
</dbReference>
<dbReference type="RefSeq" id="XP_022658098.1">
    <property type="nucleotide sequence ID" value="XM_022802363.1"/>
</dbReference>